<accession>A0ABP6RGA9</accession>
<dbReference type="InterPro" id="IPR023393">
    <property type="entry name" value="START-like_dom_sf"/>
</dbReference>
<dbReference type="Gene3D" id="3.30.530.20">
    <property type="match status" value="1"/>
</dbReference>
<comment type="caution">
    <text evidence="3">The sequence shown here is derived from an EMBL/GenBank/DDBJ whole genome shotgun (WGS) entry which is preliminary data.</text>
</comment>
<dbReference type="SUPFAM" id="SSF55961">
    <property type="entry name" value="Bet v1-like"/>
    <property type="match status" value="1"/>
</dbReference>
<reference evidence="4" key="1">
    <citation type="journal article" date="2019" name="Int. J. Syst. Evol. Microbiol.">
        <title>The Global Catalogue of Microorganisms (GCM) 10K type strain sequencing project: providing services to taxonomists for standard genome sequencing and annotation.</title>
        <authorList>
            <consortium name="The Broad Institute Genomics Platform"/>
            <consortium name="The Broad Institute Genome Sequencing Center for Infectious Disease"/>
            <person name="Wu L."/>
            <person name="Ma J."/>
        </authorList>
    </citation>
    <scope>NUCLEOTIDE SEQUENCE [LARGE SCALE GENOMIC DNA]</scope>
    <source>
        <strain evidence="4">JCM 11483</strain>
    </source>
</reference>
<dbReference type="Proteomes" id="UP001501736">
    <property type="component" value="Unassembled WGS sequence"/>
</dbReference>
<dbReference type="InterPro" id="IPR013538">
    <property type="entry name" value="ASHA1/2-like_C"/>
</dbReference>
<dbReference type="EMBL" id="BAAAYG010000010">
    <property type="protein sequence ID" value="GAA3286911.1"/>
    <property type="molecule type" value="Genomic_DNA"/>
</dbReference>
<organism evidence="3 4">
    <name type="scientific">Nesterenkonia halobia</name>
    <dbReference type="NCBI Taxonomy" id="37922"/>
    <lineage>
        <taxon>Bacteria</taxon>
        <taxon>Bacillati</taxon>
        <taxon>Actinomycetota</taxon>
        <taxon>Actinomycetes</taxon>
        <taxon>Micrococcales</taxon>
        <taxon>Micrococcaceae</taxon>
        <taxon>Nesterenkonia</taxon>
    </lineage>
</organism>
<evidence type="ECO:0000313" key="3">
    <source>
        <dbReference type="EMBL" id="GAA3286911.1"/>
    </source>
</evidence>
<protein>
    <recommendedName>
        <fullName evidence="2">Activator of Hsp90 ATPase homologue 1/2-like C-terminal domain-containing protein</fullName>
    </recommendedName>
</protein>
<keyword evidence="4" id="KW-1185">Reference proteome</keyword>
<evidence type="ECO:0000313" key="4">
    <source>
        <dbReference type="Proteomes" id="UP001501736"/>
    </source>
</evidence>
<dbReference type="Pfam" id="PF08327">
    <property type="entry name" value="AHSA1"/>
    <property type="match status" value="1"/>
</dbReference>
<dbReference type="RefSeq" id="WP_344721389.1">
    <property type="nucleotide sequence ID" value="NZ_BAAAYG010000010.1"/>
</dbReference>
<evidence type="ECO:0000256" key="1">
    <source>
        <dbReference type="ARBA" id="ARBA00006817"/>
    </source>
</evidence>
<name>A0ABP6RGA9_9MICC</name>
<proteinExistence type="inferred from homology"/>
<feature type="domain" description="Activator of Hsp90 ATPase homologue 1/2-like C-terminal" evidence="2">
    <location>
        <begin position="28"/>
        <end position="141"/>
    </location>
</feature>
<comment type="similarity">
    <text evidence="1">Belongs to the AHA1 family.</text>
</comment>
<gene>
    <name evidence="3" type="ORF">GCM10020260_22490</name>
</gene>
<sequence length="167" mass="18884">MSTAPVPQGTLEDGPRGRELRIRRRIPARIEEVWAAMTEPARLQRWIGRWEGDPDSGAVTFFMTAEDEDAEPETFAITECEPPRRFAADTGVGASTWHLRVELSREDGLTRLMFAQVVGEDPLGSIGPGWEYYLDRLVRVLDGEDPGSVDWRDYHPAMSAYYESLAR</sequence>
<evidence type="ECO:0000259" key="2">
    <source>
        <dbReference type="Pfam" id="PF08327"/>
    </source>
</evidence>